<evidence type="ECO:0000313" key="2">
    <source>
        <dbReference type="Proteomes" id="UP001501319"/>
    </source>
</evidence>
<name>A0ABN2FLA7_9ACTN</name>
<reference evidence="1 2" key="1">
    <citation type="journal article" date="2019" name="Int. J. Syst. Evol. Microbiol.">
        <title>The Global Catalogue of Microorganisms (GCM) 10K type strain sequencing project: providing services to taxonomists for standard genome sequencing and annotation.</title>
        <authorList>
            <consortium name="The Broad Institute Genomics Platform"/>
            <consortium name="The Broad Institute Genome Sequencing Center for Infectious Disease"/>
            <person name="Wu L."/>
            <person name="Ma J."/>
        </authorList>
    </citation>
    <scope>NUCLEOTIDE SEQUENCE [LARGE SCALE GENOMIC DNA]</scope>
    <source>
        <strain evidence="1 2">JCM 14306</strain>
    </source>
</reference>
<gene>
    <name evidence="1" type="ORF">GCM10009744_48660</name>
</gene>
<dbReference type="EMBL" id="BAAANE010000008">
    <property type="protein sequence ID" value="GAA1651244.1"/>
    <property type="molecule type" value="Genomic_DNA"/>
</dbReference>
<dbReference type="RefSeq" id="WP_344114358.1">
    <property type="nucleotide sequence ID" value="NZ_BAAANE010000008.1"/>
</dbReference>
<organism evidence="1 2">
    <name type="scientific">Kribbella alba</name>
    <dbReference type="NCBI Taxonomy" id="190197"/>
    <lineage>
        <taxon>Bacteria</taxon>
        <taxon>Bacillati</taxon>
        <taxon>Actinomycetota</taxon>
        <taxon>Actinomycetes</taxon>
        <taxon>Propionibacteriales</taxon>
        <taxon>Kribbellaceae</taxon>
        <taxon>Kribbella</taxon>
    </lineage>
</organism>
<evidence type="ECO:0008006" key="3">
    <source>
        <dbReference type="Google" id="ProtNLM"/>
    </source>
</evidence>
<accession>A0ABN2FLA7</accession>
<sequence>MLAVGSGDDAIVDVVRAAVTEDSGRAITVVTADRGLRERVEALGASTVGPRWLWDHLGD</sequence>
<keyword evidence="2" id="KW-1185">Reference proteome</keyword>
<evidence type="ECO:0000313" key="1">
    <source>
        <dbReference type="EMBL" id="GAA1651244.1"/>
    </source>
</evidence>
<comment type="caution">
    <text evidence="1">The sequence shown here is derived from an EMBL/GenBank/DDBJ whole genome shotgun (WGS) entry which is preliminary data.</text>
</comment>
<dbReference type="Proteomes" id="UP001501319">
    <property type="component" value="Unassembled WGS sequence"/>
</dbReference>
<proteinExistence type="predicted"/>
<protein>
    <recommendedName>
        <fullName evidence="3">NYN domain-containing protein</fullName>
    </recommendedName>
</protein>